<proteinExistence type="predicted"/>
<evidence type="ECO:0008006" key="5">
    <source>
        <dbReference type="Google" id="ProtNLM"/>
    </source>
</evidence>
<gene>
    <name evidence="3" type="ORF">H5410_038944</name>
</gene>
<dbReference type="AlphaFoldDB" id="A0A9J5YDP5"/>
<dbReference type="OrthoDB" id="1886721at2759"/>
<evidence type="ECO:0000256" key="1">
    <source>
        <dbReference type="SAM" id="MobiDB-lite"/>
    </source>
</evidence>
<keyword evidence="2" id="KW-1133">Transmembrane helix</keyword>
<evidence type="ECO:0000256" key="2">
    <source>
        <dbReference type="SAM" id="Phobius"/>
    </source>
</evidence>
<sequence length="269" mass="30818">MATLAKNRGRSRFFNSCYKSVPFNDDTSIIKRNHLYNSTDLSNLKRVRSQEKLDSMLGKDLTKIFRPNRKENAFGRNLSNVLKNVFSDTSLGKKGQRKEAKYSFGSCKKVSSKFEKIFHSTKERKSSSSKDLSKITNRMSTSASMDDFSLFTTSTSSTFSSSSSSSSRSSCSSQRTQFPSFHRSKSANNMQVYDNVKEKEIAQRYNKNVGTYSLLICLLVMVFCGKVFAIICTSTWFYFAPRCFKRIDSDEYKKNDRLLYLVQEKNVTL</sequence>
<reference evidence="3 4" key="1">
    <citation type="submission" date="2020-09" db="EMBL/GenBank/DDBJ databases">
        <title>De no assembly of potato wild relative species, Solanum commersonii.</title>
        <authorList>
            <person name="Cho K."/>
        </authorList>
    </citation>
    <scope>NUCLEOTIDE SEQUENCE [LARGE SCALE GENOMIC DNA]</scope>
    <source>
        <strain evidence="3">LZ3.2</strain>
        <tissue evidence="3">Leaf</tissue>
    </source>
</reference>
<dbReference type="PANTHER" id="PTHR34379">
    <property type="entry name" value="OS07G0553800 PROTEIN"/>
    <property type="match status" value="1"/>
</dbReference>
<comment type="caution">
    <text evidence="3">The sequence shown here is derived from an EMBL/GenBank/DDBJ whole genome shotgun (WGS) entry which is preliminary data.</text>
</comment>
<organism evidence="3 4">
    <name type="scientific">Solanum commersonii</name>
    <name type="common">Commerson's wild potato</name>
    <name type="synonym">Commerson's nightshade</name>
    <dbReference type="NCBI Taxonomy" id="4109"/>
    <lineage>
        <taxon>Eukaryota</taxon>
        <taxon>Viridiplantae</taxon>
        <taxon>Streptophyta</taxon>
        <taxon>Embryophyta</taxon>
        <taxon>Tracheophyta</taxon>
        <taxon>Spermatophyta</taxon>
        <taxon>Magnoliopsida</taxon>
        <taxon>eudicotyledons</taxon>
        <taxon>Gunneridae</taxon>
        <taxon>Pentapetalae</taxon>
        <taxon>asterids</taxon>
        <taxon>lamiids</taxon>
        <taxon>Solanales</taxon>
        <taxon>Solanaceae</taxon>
        <taxon>Solanoideae</taxon>
        <taxon>Solaneae</taxon>
        <taxon>Solanum</taxon>
    </lineage>
</organism>
<feature type="region of interest" description="Disordered" evidence="1">
    <location>
        <begin position="157"/>
        <end position="180"/>
    </location>
</feature>
<dbReference type="EMBL" id="JACXVP010000007">
    <property type="protein sequence ID" value="KAG5597712.1"/>
    <property type="molecule type" value="Genomic_DNA"/>
</dbReference>
<dbReference type="PANTHER" id="PTHR34379:SF6">
    <property type="entry name" value="PROTEIN 3F"/>
    <property type="match status" value="1"/>
</dbReference>
<keyword evidence="2" id="KW-0812">Transmembrane</keyword>
<feature type="transmembrane region" description="Helical" evidence="2">
    <location>
        <begin position="212"/>
        <end position="239"/>
    </location>
</feature>
<evidence type="ECO:0000313" key="4">
    <source>
        <dbReference type="Proteomes" id="UP000824120"/>
    </source>
</evidence>
<dbReference type="Proteomes" id="UP000824120">
    <property type="component" value="Chromosome 7"/>
</dbReference>
<dbReference type="InterPro" id="IPR040411">
    <property type="entry name" value="At5g23160-like"/>
</dbReference>
<feature type="compositionally biased region" description="Low complexity" evidence="1">
    <location>
        <begin position="157"/>
        <end position="173"/>
    </location>
</feature>
<keyword evidence="2" id="KW-0472">Membrane</keyword>
<keyword evidence="4" id="KW-1185">Reference proteome</keyword>
<evidence type="ECO:0000313" key="3">
    <source>
        <dbReference type="EMBL" id="KAG5597712.1"/>
    </source>
</evidence>
<name>A0A9J5YDP5_SOLCO</name>
<protein>
    <recommendedName>
        <fullName evidence="5">Vitellogenin-2-like</fullName>
    </recommendedName>
</protein>
<accession>A0A9J5YDP5</accession>